<dbReference type="Pfam" id="PF14306">
    <property type="entry name" value="PUA_2"/>
    <property type="match status" value="1"/>
</dbReference>
<dbReference type="GO" id="GO:0005524">
    <property type="term" value="F:ATP binding"/>
    <property type="evidence" value="ECO:0007669"/>
    <property type="project" value="UniProtKB-KW"/>
</dbReference>
<evidence type="ECO:0000313" key="15">
    <source>
        <dbReference type="EMBL" id="KAK3023769.1"/>
    </source>
</evidence>
<evidence type="ECO:0000259" key="14">
    <source>
        <dbReference type="Pfam" id="PF14306"/>
    </source>
</evidence>
<sequence length="481" mass="53949">MSLTVRLHITNTLFHLNLKAPLTKRSDNTKFLHSSVYHPNPLSPLVFHQRMSSVPLCKHSVTIKSSLIDPDGGSLVDLVVPESKRELKASEAELLPQLKLAKIDLEWVHVISEGWASPLKGFMREDEYLQSLHFNSLRMKDGSVVNMSLPIVLAIDDEDKERIRVSTDVALVGPDGDIVAILRSIEIYKHNKEERIARTWGTTAPGLPYVEEVITPAGNWLIGGDLEVLKPIKYKDGLDQYRLSPQQLRKEFDRRQADAVFAFQLRNPVHNGHALLMNDTRRRLLEMGYKNPILLLHPLGGFTKADDVPLDVRMEQHSKVLEDGVLDPATTIVAIFPSPMHYAGPTEVQWHAKARINAGANFYIVGRDPAGMGHPTEKRDLYDPDHGKKVLSMAPGLEKLNILPFRVAAYDTVEQKMAFFDPSRAKDFLFISGTKMRAYARSGEYPPDGFMCPGGWDVLVKHYESVQAEEEATQKPTAVSA</sequence>
<gene>
    <name evidence="15" type="ORF">RJ639_043385</name>
</gene>
<keyword evidence="16" id="KW-1185">Reference proteome</keyword>
<dbReference type="GO" id="GO:0004020">
    <property type="term" value="F:adenylylsulfate kinase activity"/>
    <property type="evidence" value="ECO:0007669"/>
    <property type="project" value="TreeGrafter"/>
</dbReference>
<keyword evidence="6" id="KW-0808">Transferase</keyword>
<proteinExistence type="inferred from homology"/>
<dbReference type="PANTHER" id="PTHR11055">
    <property type="entry name" value="BIFUNCTIONAL 3'-PHOSPHOADENOSINE 5'-PHOSPHOSULFATE SYNTHASE"/>
    <property type="match status" value="1"/>
</dbReference>
<evidence type="ECO:0000256" key="5">
    <source>
        <dbReference type="ARBA" id="ARBA00022640"/>
    </source>
</evidence>
<dbReference type="Pfam" id="PF01747">
    <property type="entry name" value="ATP-sulfurylase"/>
    <property type="match status" value="1"/>
</dbReference>
<name>A0AA88WBR2_9ASTE</name>
<comment type="pathway">
    <text evidence="2">Sulfur metabolism; hydrogen sulfide biosynthesis; sulfite from sulfate: step 1/3.</text>
</comment>
<dbReference type="GO" id="GO:0000103">
    <property type="term" value="P:sulfate assimilation"/>
    <property type="evidence" value="ECO:0007669"/>
    <property type="project" value="InterPro"/>
</dbReference>
<evidence type="ECO:0000256" key="10">
    <source>
        <dbReference type="ARBA" id="ARBA00022946"/>
    </source>
</evidence>
<evidence type="ECO:0000256" key="4">
    <source>
        <dbReference type="ARBA" id="ARBA00022528"/>
    </source>
</evidence>
<dbReference type="EMBL" id="JAVXUP010000636">
    <property type="protein sequence ID" value="KAK3023769.1"/>
    <property type="molecule type" value="Genomic_DNA"/>
</dbReference>
<keyword evidence="4" id="KW-0150">Chloroplast</keyword>
<protein>
    <recommendedName>
        <fullName evidence="3">sulfate adenylyltransferase</fullName>
        <ecNumber evidence="3">2.7.7.4</ecNumber>
    </recommendedName>
</protein>
<comment type="subcellular location">
    <subcellularLocation>
        <location evidence="1">Plastid</location>
        <location evidence="1">Chloroplast</location>
    </subcellularLocation>
</comment>
<keyword evidence="10" id="KW-0809">Transit peptide</keyword>
<keyword evidence="8" id="KW-0547">Nucleotide-binding</keyword>
<evidence type="ECO:0000313" key="16">
    <source>
        <dbReference type="Proteomes" id="UP001188597"/>
    </source>
</evidence>
<dbReference type="GO" id="GO:0004781">
    <property type="term" value="F:sulfate adenylyltransferase (ATP) activity"/>
    <property type="evidence" value="ECO:0007669"/>
    <property type="project" value="UniProtKB-EC"/>
</dbReference>
<dbReference type="Gene3D" id="3.40.50.620">
    <property type="entry name" value="HUPs"/>
    <property type="match status" value="1"/>
</dbReference>
<dbReference type="NCBIfam" id="TIGR00339">
    <property type="entry name" value="sopT"/>
    <property type="match status" value="1"/>
</dbReference>
<dbReference type="PANTHER" id="PTHR11055:SF37">
    <property type="entry name" value="ATP SULFURYLASE 2"/>
    <property type="match status" value="1"/>
</dbReference>
<evidence type="ECO:0000259" key="13">
    <source>
        <dbReference type="Pfam" id="PF01747"/>
    </source>
</evidence>
<keyword evidence="7" id="KW-0548">Nucleotidyltransferase</keyword>
<dbReference type="SUPFAM" id="SSF52374">
    <property type="entry name" value="Nucleotidylyl transferase"/>
    <property type="match status" value="1"/>
</dbReference>
<evidence type="ECO:0000256" key="8">
    <source>
        <dbReference type="ARBA" id="ARBA00022741"/>
    </source>
</evidence>
<evidence type="ECO:0000256" key="9">
    <source>
        <dbReference type="ARBA" id="ARBA00022840"/>
    </source>
</evidence>
<dbReference type="FunFam" id="3.40.50.620:FF:000006">
    <property type="entry name" value="bifunctional 3'-phosphoadenosine 5'-phosphosulfate synthase 1"/>
    <property type="match status" value="1"/>
</dbReference>
<dbReference type="CDD" id="cd00517">
    <property type="entry name" value="ATPS"/>
    <property type="match status" value="1"/>
</dbReference>
<dbReference type="EC" id="2.7.7.4" evidence="3"/>
<dbReference type="InterPro" id="IPR025980">
    <property type="entry name" value="ATP-Sase_PUA-like_dom"/>
</dbReference>
<evidence type="ECO:0000256" key="12">
    <source>
        <dbReference type="ARBA" id="ARBA00049370"/>
    </source>
</evidence>
<dbReference type="SUPFAM" id="SSF88697">
    <property type="entry name" value="PUA domain-like"/>
    <property type="match status" value="1"/>
</dbReference>
<dbReference type="InterPro" id="IPR002650">
    <property type="entry name" value="Sulphate_adenylyltransferase"/>
</dbReference>
<dbReference type="InterPro" id="IPR014729">
    <property type="entry name" value="Rossmann-like_a/b/a_fold"/>
</dbReference>
<evidence type="ECO:0000256" key="7">
    <source>
        <dbReference type="ARBA" id="ARBA00022695"/>
    </source>
</evidence>
<dbReference type="InterPro" id="IPR015947">
    <property type="entry name" value="PUA-like_sf"/>
</dbReference>
<keyword evidence="5" id="KW-0934">Plastid</keyword>
<evidence type="ECO:0000256" key="3">
    <source>
        <dbReference type="ARBA" id="ARBA00012391"/>
    </source>
</evidence>
<evidence type="ECO:0000256" key="2">
    <source>
        <dbReference type="ARBA" id="ARBA00005048"/>
    </source>
</evidence>
<keyword evidence="9" id="KW-0067">ATP-binding</keyword>
<dbReference type="Gene3D" id="3.10.400.10">
    <property type="entry name" value="Sulfate adenylyltransferase"/>
    <property type="match status" value="1"/>
</dbReference>
<evidence type="ECO:0000256" key="1">
    <source>
        <dbReference type="ARBA" id="ARBA00004229"/>
    </source>
</evidence>
<dbReference type="GO" id="GO:0009507">
    <property type="term" value="C:chloroplast"/>
    <property type="evidence" value="ECO:0007669"/>
    <property type="project" value="UniProtKB-SubCell"/>
</dbReference>
<organism evidence="15 16">
    <name type="scientific">Escallonia herrerae</name>
    <dbReference type="NCBI Taxonomy" id="1293975"/>
    <lineage>
        <taxon>Eukaryota</taxon>
        <taxon>Viridiplantae</taxon>
        <taxon>Streptophyta</taxon>
        <taxon>Embryophyta</taxon>
        <taxon>Tracheophyta</taxon>
        <taxon>Spermatophyta</taxon>
        <taxon>Magnoliopsida</taxon>
        <taxon>eudicotyledons</taxon>
        <taxon>Gunneridae</taxon>
        <taxon>Pentapetalae</taxon>
        <taxon>asterids</taxon>
        <taxon>campanulids</taxon>
        <taxon>Escalloniales</taxon>
        <taxon>Escalloniaceae</taxon>
        <taxon>Escallonia</taxon>
    </lineage>
</organism>
<evidence type="ECO:0000256" key="6">
    <source>
        <dbReference type="ARBA" id="ARBA00022679"/>
    </source>
</evidence>
<comment type="similarity">
    <text evidence="11">Belongs to the sulfate adenylyltransferase family.</text>
</comment>
<comment type="catalytic activity">
    <reaction evidence="12">
        <text>sulfate + ATP + H(+) = adenosine 5'-phosphosulfate + diphosphate</text>
        <dbReference type="Rhea" id="RHEA:18133"/>
        <dbReference type="ChEBI" id="CHEBI:15378"/>
        <dbReference type="ChEBI" id="CHEBI:16189"/>
        <dbReference type="ChEBI" id="CHEBI:30616"/>
        <dbReference type="ChEBI" id="CHEBI:33019"/>
        <dbReference type="ChEBI" id="CHEBI:58243"/>
        <dbReference type="EC" id="2.7.7.4"/>
    </reaction>
</comment>
<evidence type="ECO:0000256" key="11">
    <source>
        <dbReference type="ARBA" id="ARBA00037980"/>
    </source>
</evidence>
<reference evidence="15" key="1">
    <citation type="submission" date="2022-12" db="EMBL/GenBank/DDBJ databases">
        <title>Draft genome assemblies for two species of Escallonia (Escalloniales).</title>
        <authorList>
            <person name="Chanderbali A."/>
            <person name="Dervinis C."/>
            <person name="Anghel I."/>
            <person name="Soltis D."/>
            <person name="Soltis P."/>
            <person name="Zapata F."/>
        </authorList>
    </citation>
    <scope>NUCLEOTIDE SEQUENCE</scope>
    <source>
        <strain evidence="15">UCBG64.0493</strain>
        <tissue evidence="15">Leaf</tissue>
    </source>
</reference>
<feature type="domain" description="ATP-sulfurylase PUA-like" evidence="14">
    <location>
        <begin position="68"/>
        <end position="230"/>
    </location>
</feature>
<feature type="domain" description="Sulphate adenylyltransferase catalytic" evidence="13">
    <location>
        <begin position="239"/>
        <end position="461"/>
    </location>
</feature>
<dbReference type="FunFam" id="3.10.400.10:FF:000002">
    <property type="entry name" value="ATP sulfurylase 2"/>
    <property type="match status" value="1"/>
</dbReference>
<dbReference type="Proteomes" id="UP001188597">
    <property type="component" value="Unassembled WGS sequence"/>
</dbReference>
<accession>A0AA88WBR2</accession>
<comment type="caution">
    <text evidence="15">The sequence shown here is derived from an EMBL/GenBank/DDBJ whole genome shotgun (WGS) entry which is preliminary data.</text>
</comment>
<dbReference type="AlphaFoldDB" id="A0AA88WBR2"/>
<dbReference type="InterPro" id="IPR024951">
    <property type="entry name" value="Sulfurylase_cat_dom"/>
</dbReference>